<name>A0A2P9DCC3_PLARE</name>
<feature type="domain" description="Plasmodium falciparum erythrocyte membrane protein 1 acidic terminal segment" evidence="5">
    <location>
        <begin position="1957"/>
        <end position="2494"/>
    </location>
</feature>
<feature type="region of interest" description="Disordered" evidence="2">
    <location>
        <begin position="741"/>
        <end position="827"/>
    </location>
</feature>
<feature type="domain" description="Cysteine-rich interdomain region 1 gamma" evidence="7">
    <location>
        <begin position="1593"/>
        <end position="1648"/>
    </location>
</feature>
<dbReference type="FunFam" id="1.20.58.830:FF:000005">
    <property type="entry name" value="Erythrocyte membrane protein 1, PfEMP1"/>
    <property type="match status" value="1"/>
</dbReference>
<feature type="region of interest" description="Disordered" evidence="2">
    <location>
        <begin position="1309"/>
        <end position="1331"/>
    </location>
</feature>
<feature type="compositionally biased region" description="Polar residues" evidence="2">
    <location>
        <begin position="906"/>
        <end position="917"/>
    </location>
</feature>
<dbReference type="OrthoDB" id="10564068at2759"/>
<feature type="compositionally biased region" description="Polar residues" evidence="2">
    <location>
        <begin position="1272"/>
        <end position="1289"/>
    </location>
</feature>
<dbReference type="Gene3D" id="1.20.58.1930">
    <property type="match status" value="1"/>
</dbReference>
<feature type="region of interest" description="Disordered" evidence="2">
    <location>
        <begin position="1247"/>
        <end position="1289"/>
    </location>
</feature>
<feature type="domain" description="Plasmodium falciparum erythrocyte membrane protein-1 N-terminal segment" evidence="6">
    <location>
        <begin position="16"/>
        <end position="51"/>
    </location>
</feature>
<dbReference type="Pfam" id="PF18562">
    <property type="entry name" value="CIDR1_gamma"/>
    <property type="match status" value="1"/>
</dbReference>
<feature type="region of interest" description="Disordered" evidence="2">
    <location>
        <begin position="2076"/>
        <end position="2101"/>
    </location>
</feature>
<proteinExistence type="predicted"/>
<dbReference type="GO" id="GO:0016020">
    <property type="term" value="C:membrane"/>
    <property type="evidence" value="ECO:0007669"/>
    <property type="project" value="InterPro"/>
</dbReference>
<dbReference type="FunFam" id="1.20.58.1930:FF:000001">
    <property type="entry name" value="Erythrocyte membrane protein 1, PfEMP1"/>
    <property type="match status" value="1"/>
</dbReference>
<dbReference type="Gene3D" id="1.20.58.830">
    <property type="match status" value="3"/>
</dbReference>
<feature type="compositionally biased region" description="Low complexity" evidence="2">
    <location>
        <begin position="945"/>
        <end position="970"/>
    </location>
</feature>
<dbReference type="InterPro" id="IPR054595">
    <property type="entry name" value="DBL_C"/>
</dbReference>
<dbReference type="Pfam" id="PF03011">
    <property type="entry name" value="PFEMP"/>
    <property type="match status" value="2"/>
</dbReference>
<feature type="compositionally biased region" description="Acidic residues" evidence="2">
    <location>
        <begin position="1828"/>
        <end position="1839"/>
    </location>
</feature>
<feature type="region of interest" description="Disordered" evidence="2">
    <location>
        <begin position="2122"/>
        <end position="2166"/>
    </location>
</feature>
<organism evidence="9 10">
    <name type="scientific">Plasmodium reichenowi</name>
    <dbReference type="NCBI Taxonomy" id="5854"/>
    <lineage>
        <taxon>Eukaryota</taxon>
        <taxon>Sar</taxon>
        <taxon>Alveolata</taxon>
        <taxon>Apicomplexa</taxon>
        <taxon>Aconoidasida</taxon>
        <taxon>Haemosporida</taxon>
        <taxon>Plasmodiidae</taxon>
        <taxon>Plasmodium</taxon>
        <taxon>Plasmodium (Laverania)</taxon>
    </lineage>
</organism>
<feature type="coiled-coil region" evidence="1">
    <location>
        <begin position="196"/>
        <end position="223"/>
    </location>
</feature>
<dbReference type="InterPro" id="IPR008602">
    <property type="entry name" value="Duffy-antigen-binding"/>
</dbReference>
<feature type="compositionally biased region" description="Low complexity" evidence="2">
    <location>
        <begin position="2081"/>
        <end position="2099"/>
    </location>
</feature>
<evidence type="ECO:0000259" key="4">
    <source>
        <dbReference type="Pfam" id="PF05424"/>
    </source>
</evidence>
<dbReference type="InterPro" id="IPR004258">
    <property type="entry name" value="DBL"/>
</dbReference>
<reference evidence="9 10" key="1">
    <citation type="submission" date="2016-09" db="EMBL/GenBank/DDBJ databases">
        <authorList>
            <consortium name="Pathogen Informatics"/>
        </authorList>
    </citation>
    <scope>NUCLEOTIDE SEQUENCE [LARGE SCALE GENOMIC DNA]</scope>
</reference>
<dbReference type="InterPro" id="IPR042202">
    <property type="entry name" value="Duffy-ag-bd_sf"/>
</dbReference>
<evidence type="ECO:0000259" key="6">
    <source>
        <dbReference type="Pfam" id="PF15447"/>
    </source>
</evidence>
<dbReference type="InterPro" id="IPR029210">
    <property type="entry name" value="PfEMP1_NTS"/>
</dbReference>
<evidence type="ECO:0000313" key="9">
    <source>
        <dbReference type="EMBL" id="SOV78696.1"/>
    </source>
</evidence>
<evidence type="ECO:0000259" key="3">
    <source>
        <dbReference type="Pfam" id="PF03011"/>
    </source>
</evidence>
<feature type="region of interest" description="Disordered" evidence="2">
    <location>
        <begin position="2310"/>
        <end position="2380"/>
    </location>
</feature>
<dbReference type="InterPro" id="IPR044932">
    <property type="entry name" value="PfEMP1_ATS_sf"/>
</dbReference>
<feature type="region of interest" description="Disordered" evidence="2">
    <location>
        <begin position="939"/>
        <end position="1029"/>
    </location>
</feature>
<feature type="domain" description="Duffy-antigen binding" evidence="4">
    <location>
        <begin position="1171"/>
        <end position="1319"/>
    </location>
</feature>
<feature type="domain" description="Duffy-binding-like" evidence="3">
    <location>
        <begin position="1664"/>
        <end position="1813"/>
    </location>
</feature>
<dbReference type="SUPFAM" id="SSF140924">
    <property type="entry name" value="Duffy binding domain-like"/>
    <property type="match status" value="4"/>
</dbReference>
<dbReference type="Proteomes" id="UP000240500">
    <property type="component" value="Chromosome 9"/>
</dbReference>
<keyword evidence="1" id="KW-0175">Coiled coil</keyword>
<dbReference type="InterPro" id="IPR029211">
    <property type="entry name" value="PfEMP1_ATS"/>
</dbReference>
<evidence type="ECO:0000259" key="7">
    <source>
        <dbReference type="Pfam" id="PF18562"/>
    </source>
</evidence>
<dbReference type="Pfam" id="PF22672">
    <property type="entry name" value="DBL_C"/>
    <property type="match status" value="2"/>
</dbReference>
<feature type="compositionally biased region" description="Low complexity" evidence="2">
    <location>
        <begin position="2312"/>
        <end position="2336"/>
    </location>
</feature>
<dbReference type="FunFam" id="1.20.1310.20:FF:000001">
    <property type="entry name" value="Erythrocyte membrane protein 1, PfEMP1"/>
    <property type="match status" value="1"/>
</dbReference>
<feature type="compositionally biased region" description="Acidic residues" evidence="2">
    <location>
        <begin position="780"/>
        <end position="815"/>
    </location>
</feature>
<feature type="domain" description="Duffy-binding-like" evidence="8">
    <location>
        <begin position="1397"/>
        <end position="1550"/>
    </location>
</feature>
<evidence type="ECO:0000259" key="8">
    <source>
        <dbReference type="Pfam" id="PF22672"/>
    </source>
</evidence>
<feature type="region of interest" description="Disordered" evidence="2">
    <location>
        <begin position="845"/>
        <end position="924"/>
    </location>
</feature>
<dbReference type="EMBL" id="LT969572">
    <property type="protein sequence ID" value="SOV78696.1"/>
    <property type="molecule type" value="Genomic_DNA"/>
</dbReference>
<gene>
    <name evidence="9" type="ORF">PRG01_0904300</name>
</gene>
<evidence type="ECO:0000313" key="10">
    <source>
        <dbReference type="Proteomes" id="UP000240500"/>
    </source>
</evidence>
<dbReference type="Pfam" id="PF05424">
    <property type="entry name" value="Duffy_binding"/>
    <property type="match status" value="2"/>
</dbReference>
<dbReference type="GO" id="GO:0046789">
    <property type="term" value="F:host cell surface receptor binding"/>
    <property type="evidence" value="ECO:0007669"/>
    <property type="project" value="InterPro"/>
</dbReference>
<dbReference type="VEuPathDB" id="PlasmoDB:PRCDC_0003500"/>
<evidence type="ECO:0000259" key="5">
    <source>
        <dbReference type="Pfam" id="PF15445"/>
    </source>
</evidence>
<feature type="compositionally biased region" description="Basic and acidic residues" evidence="2">
    <location>
        <begin position="1849"/>
        <end position="1865"/>
    </location>
</feature>
<feature type="domain" description="Duffy-binding-like" evidence="8">
    <location>
        <begin position="313"/>
        <end position="483"/>
    </location>
</feature>
<feature type="compositionally biased region" description="Low complexity" evidence="2">
    <location>
        <begin position="1881"/>
        <end position="1908"/>
    </location>
</feature>
<feature type="compositionally biased region" description="Low complexity" evidence="2">
    <location>
        <begin position="2130"/>
        <end position="2158"/>
    </location>
</feature>
<protein>
    <submittedName>
        <fullName evidence="9">Erythrocyte membrane protein 1, PfEMP1, putative</fullName>
    </submittedName>
</protein>
<sequence length="2494" mass="282333">MVDKEPTAEDYSNAKDVKELLDRIGEHIYKKVHRDDANYRGKLHGRLKQAKFSNQDRVQTNNPCRLNYNYDTSVTSTVIDPCKHKSEERFSDTKGSECDDEKIEGSYAGACAPFRRLHICDRNLEQIKPQKITATDNLLVDVCMAAQFEGASISGRYRQYQEKYNDSGHTMCTMLARSFADIGDIIRGKDLYLGYDDKEKKQRENLENKLKEIFKNIYEELRKNGKRKTNDDIEKRYRKDDDPNFYKLREDWWDANRAKIWRAMTCGAGNGDKYFRKSCSDDTADTHEKCRCVNDDPPTYFDYVPQYLRWFEEWGEDFCRKRKKQLENAMKNCRGQDGSGEERYCDLNMYDCKRTAKGEERFVQGDDCYNCSVTCIPFGSWIDNQKKEFEKQKEKYTKEMQKYTNETSKVRTTTKGTSNGPINNLYVKDFYEQLKEDYGTVNKFLQKLSQEKICKDKPREGKEEADHVDFTKDDVGELFSRTKYCRACPWCGLENNKPPWKPKDETKCKKDENKNYKLENITKIPILTPEEGQSGILQKYSKFCANGDNKEIQIKEWQCYYDEDKQDSEQNNNCVEGEWGNFKQGKTFRSYNSFFWIWVYHMLHDSVDWKKELKNCINNTNGKAIKCRDRCNTDCKCYKKWIEQKQTEWSKIKEHFKKQGDILLQTGTDPIKTLEYVLKGGDLLENIKDVHGDTEDIKHIEKLLEDEKAAAPGGASTEQKSIIDELFNHELQEAKKCLDTHKDDTCPEDTSSFARAENNEENDSPPRRDLPRNEFKDEDKELSEEEEEEENLEGDGEQDTTEDQDGSEDTTEETETTVTTNKSIDVCNIVKKVFEDDDNKALQEACGLKYGPKTPTSWRCIPTGNTNRDATSEGQGGSDGGGENEAGRPGGRFRRASGEPGGPSVAKSSGPSDSNQGGICIPPRRRKLYIKKIVEWATKYGGNTQEGETSQEGSGDSGSSVSSSQDTGTSGEQGAKGDVGDGNQKGQEAQQTSNGQNTSESSVPAALQSSVPTTESNSNPPQAKTPSRTTDVDPLLAAFVESAAVETFFLWDRYKKEWEQRNRQSQEGLLPQIPLASAVGVPGVSVPGAGIPVVPGAGILPGVGGYPGPDGESRGLNWTQGFTGATITNAHEEGTSQNGLLDNQLKGNPGPNGLQLPSLDSENPSDPNDPAQLQLGVIPPPFLRQMFYTIADYRDILVHGGTGDTNGDTKDSSVSSNNNNNIVVLASGNTEKEKKEMEKIQQQLKAFFSNSGDKTKPSDTRGSPSRTPPGHQPSTSGSSSGENPQQTWWSDNAPHIWKAMICALTYEEKNGDGRKGPDGTTTLKQDEKVKKNLYDENTKTGGKYHYNKVALKNEEQNGAKPYISGDSTVGNSPLSPSNGTTLAEFVTRPAYFRWLEEWGTEFCGMRARLLKDVKKACREKHGGGDTFCSGHGNICDETKAKSENTFIDLHCKDCLKECRKYKNWIEKKFEEYYKQQKIYGSEHGKLKKDNSSDGCDNKDFFEQIKEKNTAASFLKELKHCKHGETGEEKDEEYDKNKIDFNNSDQTFSPSTYCKACPIYGVTCNSLTRGRSATNGCSQNGSPNATTSADGEQSVIEILINDGSTNGTTKDNYQELKECSKKYNLFKGLREQQWKCQKKYGVDQCNLTNFSGNIDFDKDIWFSEFFQRWLRYFIYDYNKLKHKIDLCIKNEDGKEHKCITGCKEKCECVEEWLNKKSTEWEDIKKHYKKHSETSEQSIAYRVRTYFLEQGPFTDDANKAKKVVQCKEEQDKLWGCTGPNNCTDTEKQENKDFITNLIDKLKEKIDKCKIQHEEQTKTDCESPSTTPQTLEDEDEQLEEETEVKAPNICDEVLKKTETVKEDNECKTDAPQPDVKEEEEGKETSTSSAEGSGEPQVPVPASSTESTEELPSAPPAPAKPTDPKSKQQEPRRIKTRETRPPPQREFTSSDWRDVMSASAFPWTVGVAFVALTYWFLKKKTKSSVDLLRVLQIPQNDYGMPTKTSPNRYIPYKSAQYRGKRYIYLEGDSGTDSGYTDHYSDITSSSESEYEELDINDIYPYQSPKYKTLIEVVLEPSKRDTQSGNIQNDIPNDIQNDIQNDDIPSNKITDIEWNELKQNFISNMLQNEQPNDLPNNNYTSGTTPTNTNNTTTSHDNVDNNTHPTPSRHTLDQKPFIMSIHDRNLYTGEEYNYDMTTNSDNNDLYSGQNNLYSDIDPTSSKNDVYSGIDLINDSLSGGNHDIYDELLKRKENELFGTNHVKHTTTNRFAKPTNSDPITNQRNLFHKWLDGHRDMCEKWDKNNKVDILNQLKEEWENDNNNSGNLNSGNTPPTSDNTPPNSDIPSGKLSDIHSGKLSDIPSDNNIHSDIHPSDIPSGKLSDIPSSNKTLNTDVYIQIDMDNPKHINEFTYVDSNPNQVENQNPNLTLPSNPNFVENINPNLVENITPNITLSSNPNLVGNNINPVDETPTNNPNHVQIQMSVKNTQIVEKKFPIGDVWGI</sequence>
<feature type="region of interest" description="Disordered" evidence="2">
    <location>
        <begin position="1811"/>
        <end position="1946"/>
    </location>
</feature>
<feature type="compositionally biased region" description="Basic and acidic residues" evidence="2">
    <location>
        <begin position="764"/>
        <end position="779"/>
    </location>
</feature>
<dbReference type="InterPro" id="IPR041480">
    <property type="entry name" value="CIDR1_gamma"/>
</dbReference>
<dbReference type="VEuPathDB" id="PlasmoDB:PRG01_0904300"/>
<dbReference type="Gene3D" id="1.10.1900.40">
    <property type="entry name" value="Acidic terminal segments, variant surface antigen of PfEMP1"/>
    <property type="match status" value="2"/>
</dbReference>
<evidence type="ECO:0000256" key="2">
    <source>
        <dbReference type="SAM" id="MobiDB-lite"/>
    </source>
</evidence>
<feature type="domain" description="Duffy-antigen binding" evidence="4">
    <location>
        <begin position="109"/>
        <end position="309"/>
    </location>
</feature>
<evidence type="ECO:0000256" key="1">
    <source>
        <dbReference type="SAM" id="Coils"/>
    </source>
</evidence>
<feature type="compositionally biased region" description="Basic and acidic residues" evidence="2">
    <location>
        <begin position="1918"/>
        <end position="1936"/>
    </location>
</feature>
<dbReference type="Pfam" id="PF15447">
    <property type="entry name" value="NTS"/>
    <property type="match status" value="1"/>
</dbReference>
<dbReference type="Gene3D" id="1.20.1310.20">
    <property type="entry name" value="Duffy-antigen binding domain"/>
    <property type="match status" value="2"/>
</dbReference>
<feature type="compositionally biased region" description="Gly residues" evidence="2">
    <location>
        <begin position="874"/>
        <end position="890"/>
    </location>
</feature>
<dbReference type="FunFam" id="1.20.58.830:FF:000002">
    <property type="entry name" value="Erythrocyte membrane protein 1, PfEMP1"/>
    <property type="match status" value="1"/>
</dbReference>
<accession>A0A2P9DCC3</accession>
<dbReference type="Pfam" id="PF15445">
    <property type="entry name" value="ATS"/>
    <property type="match status" value="1"/>
</dbReference>
<feature type="region of interest" description="Disordered" evidence="2">
    <location>
        <begin position="1135"/>
        <end position="1175"/>
    </location>
</feature>
<feature type="domain" description="Duffy-binding-like" evidence="3">
    <location>
        <begin position="594"/>
        <end position="744"/>
    </location>
</feature>
<feature type="compositionally biased region" description="Polar residues" evidence="2">
    <location>
        <begin position="984"/>
        <end position="1029"/>
    </location>
</feature>